<accession>A0AAJ0CHC5</accession>
<dbReference type="Proteomes" id="UP001251528">
    <property type="component" value="Unassembled WGS sequence"/>
</dbReference>
<evidence type="ECO:0000313" key="3">
    <source>
        <dbReference type="Proteomes" id="UP001251528"/>
    </source>
</evidence>
<feature type="domain" description="ABC transporter" evidence="1">
    <location>
        <begin position="2"/>
        <end position="26"/>
    </location>
</feature>
<proteinExistence type="predicted"/>
<dbReference type="AlphaFoldDB" id="A0AAJ0CHC5"/>
<reference evidence="2" key="1">
    <citation type="submission" date="2023-06" db="EMBL/GenBank/DDBJ databases">
        <title>Conoideocrella luteorostrata (Hypocreales: Clavicipitaceae), a potential biocontrol fungus for elongate hemlock scale in United States Christmas tree production areas.</title>
        <authorList>
            <person name="Barrett H."/>
            <person name="Lovett B."/>
            <person name="Macias A.M."/>
            <person name="Stajich J.E."/>
            <person name="Kasson M.T."/>
        </authorList>
    </citation>
    <scope>NUCLEOTIDE SEQUENCE</scope>
    <source>
        <strain evidence="2">ARSEF 14590</strain>
    </source>
</reference>
<keyword evidence="3" id="KW-1185">Reference proteome</keyword>
<dbReference type="EMBL" id="JASWJB010000408">
    <property type="protein sequence ID" value="KAK2590691.1"/>
    <property type="molecule type" value="Genomic_DNA"/>
</dbReference>
<feature type="non-terminal residue" evidence="2">
    <location>
        <position position="1"/>
    </location>
</feature>
<dbReference type="PANTHER" id="PTHR24221:SF654">
    <property type="entry name" value="ATP-BINDING CASSETTE SUB-FAMILY B MEMBER 6"/>
    <property type="match status" value="1"/>
</dbReference>
<dbReference type="SUPFAM" id="SSF52540">
    <property type="entry name" value="P-loop containing nucleoside triphosphate hydrolases"/>
    <property type="match status" value="1"/>
</dbReference>
<dbReference type="GO" id="GO:0005524">
    <property type="term" value="F:ATP binding"/>
    <property type="evidence" value="ECO:0007669"/>
    <property type="project" value="InterPro"/>
</dbReference>
<dbReference type="PANTHER" id="PTHR24221">
    <property type="entry name" value="ATP-BINDING CASSETTE SUB-FAMILY B"/>
    <property type="match status" value="1"/>
</dbReference>
<comment type="caution">
    <text evidence="2">The sequence shown here is derived from an EMBL/GenBank/DDBJ whole genome shotgun (WGS) entry which is preliminary data.</text>
</comment>
<protein>
    <recommendedName>
        <fullName evidence="1">ABC transporter domain-containing protein</fullName>
    </recommendedName>
</protein>
<dbReference type="InterPro" id="IPR039421">
    <property type="entry name" value="Type_1_exporter"/>
</dbReference>
<dbReference type="InterPro" id="IPR003439">
    <property type="entry name" value="ABC_transporter-like_ATP-bd"/>
</dbReference>
<dbReference type="Pfam" id="PF00005">
    <property type="entry name" value="ABC_tran"/>
    <property type="match status" value="1"/>
</dbReference>
<name>A0AAJ0CHC5_9HYPO</name>
<evidence type="ECO:0000259" key="1">
    <source>
        <dbReference type="Pfam" id="PF00005"/>
    </source>
</evidence>
<evidence type="ECO:0000313" key="2">
    <source>
        <dbReference type="EMBL" id="KAK2590691.1"/>
    </source>
</evidence>
<sequence length="77" mass="8422">AQRQRLAIARAVVKKPPILILDEATSAIDVRGERKVQTAAIAVIRHGYWSPSSMRLAGFEVHVTRQPSGRLTGTPYG</sequence>
<dbReference type="InterPro" id="IPR027417">
    <property type="entry name" value="P-loop_NTPase"/>
</dbReference>
<dbReference type="Gene3D" id="3.40.50.300">
    <property type="entry name" value="P-loop containing nucleotide triphosphate hydrolases"/>
    <property type="match status" value="1"/>
</dbReference>
<dbReference type="GO" id="GO:0042626">
    <property type="term" value="F:ATPase-coupled transmembrane transporter activity"/>
    <property type="evidence" value="ECO:0007669"/>
    <property type="project" value="TreeGrafter"/>
</dbReference>
<organism evidence="2 3">
    <name type="scientific">Conoideocrella luteorostrata</name>
    <dbReference type="NCBI Taxonomy" id="1105319"/>
    <lineage>
        <taxon>Eukaryota</taxon>
        <taxon>Fungi</taxon>
        <taxon>Dikarya</taxon>
        <taxon>Ascomycota</taxon>
        <taxon>Pezizomycotina</taxon>
        <taxon>Sordariomycetes</taxon>
        <taxon>Hypocreomycetidae</taxon>
        <taxon>Hypocreales</taxon>
        <taxon>Clavicipitaceae</taxon>
        <taxon>Conoideocrella</taxon>
    </lineage>
</organism>
<gene>
    <name evidence="2" type="ORF">QQS21_011631</name>
</gene>
<dbReference type="GO" id="GO:0016887">
    <property type="term" value="F:ATP hydrolysis activity"/>
    <property type="evidence" value="ECO:0007669"/>
    <property type="project" value="InterPro"/>
</dbReference>